<accession>A0A8H8CHW3</accession>
<dbReference type="EMBL" id="JAFIQS010000008">
    <property type="protein sequence ID" value="KAG5166071.1"/>
    <property type="molecule type" value="Genomic_DNA"/>
</dbReference>
<dbReference type="AlphaFoldDB" id="A0A8H8CHW3"/>
<evidence type="ECO:0000313" key="2">
    <source>
        <dbReference type="EMBL" id="KAG5166071.1"/>
    </source>
</evidence>
<gene>
    <name evidence="2" type="ORF">JR316_008141</name>
</gene>
<organism evidence="2">
    <name type="scientific">Psilocybe cubensis</name>
    <name type="common">Psychedelic mushroom</name>
    <name type="synonym">Stropharia cubensis</name>
    <dbReference type="NCBI Taxonomy" id="181762"/>
    <lineage>
        <taxon>Eukaryota</taxon>
        <taxon>Fungi</taxon>
        <taxon>Dikarya</taxon>
        <taxon>Basidiomycota</taxon>
        <taxon>Agaricomycotina</taxon>
        <taxon>Agaricomycetes</taxon>
        <taxon>Agaricomycetidae</taxon>
        <taxon>Agaricales</taxon>
        <taxon>Agaricineae</taxon>
        <taxon>Strophariaceae</taxon>
        <taxon>Psilocybe</taxon>
    </lineage>
</organism>
<feature type="compositionally biased region" description="Basic and acidic residues" evidence="1">
    <location>
        <begin position="249"/>
        <end position="265"/>
    </location>
</feature>
<comment type="caution">
    <text evidence="2">The sequence shown here is derived from an EMBL/GenBank/DDBJ whole genome shotgun (WGS) entry which is preliminary data.</text>
</comment>
<proteinExistence type="predicted"/>
<name>A0A8H8CHW3_PSICU</name>
<reference evidence="2" key="1">
    <citation type="submission" date="2021-02" db="EMBL/GenBank/DDBJ databases">
        <title>Psilocybe cubensis genome.</title>
        <authorList>
            <person name="Mckernan K.J."/>
            <person name="Crawford S."/>
            <person name="Trippe A."/>
            <person name="Kane L.T."/>
            <person name="Mclaughlin S."/>
        </authorList>
    </citation>
    <scope>NUCLEOTIDE SEQUENCE [LARGE SCALE GENOMIC DNA]</scope>
    <source>
        <strain evidence="2">MGC-MH-2018</strain>
    </source>
</reference>
<feature type="region of interest" description="Disordered" evidence="1">
    <location>
        <begin position="242"/>
        <end position="273"/>
    </location>
</feature>
<feature type="region of interest" description="Disordered" evidence="1">
    <location>
        <begin position="78"/>
        <end position="99"/>
    </location>
</feature>
<feature type="compositionally biased region" description="Polar residues" evidence="1">
    <location>
        <begin position="314"/>
        <end position="329"/>
    </location>
</feature>
<protein>
    <submittedName>
        <fullName evidence="2">Uncharacterized protein</fullName>
    </submittedName>
</protein>
<evidence type="ECO:0000256" key="1">
    <source>
        <dbReference type="SAM" id="MobiDB-lite"/>
    </source>
</evidence>
<feature type="region of interest" description="Disordered" evidence="1">
    <location>
        <begin position="311"/>
        <end position="348"/>
    </location>
</feature>
<sequence length="363" mass="40190">MAQYQEESFVIPSNTFLPGYFSSMFESELAPESLLDQFLAQNSDDNTALHQFQRGPSTVEALSDSYFPISTSLSGFDRQSVGEKPVSPYPPTTRSSTYAPTFHPGAIEGEGQLFDPWYPPYPYTEEGLLGQNSWRASTRASPPAHTELGWDPLPQDSLWPTNRAPVFRGDYPSSFMEALAFPATGETLGSTPGPSILCDNSRHFTPQASFQNSSNEYTNDYQTFPDTIGEGLGIHNTISTGEQQPVEDQCSRDHPVEHDHSERNAHGSGVQRDLRDSTYSSLYGLNNALEWPPRAYESLEEEVPHTNAGIWTDESISPKQPAPNTSQLQGHVPSCMGGLGVSVTRERKRRKEKGFRFVNLAVS</sequence>